<dbReference type="GO" id="GO:0004553">
    <property type="term" value="F:hydrolase activity, hydrolyzing O-glycosyl compounds"/>
    <property type="evidence" value="ECO:0007669"/>
    <property type="project" value="InterPro"/>
</dbReference>
<dbReference type="InterPro" id="IPR017853">
    <property type="entry name" value="GH"/>
</dbReference>
<name>A0A8J7H218_9FIRM</name>
<evidence type="ECO:0000313" key="7">
    <source>
        <dbReference type="Proteomes" id="UP000623269"/>
    </source>
</evidence>
<protein>
    <submittedName>
        <fullName evidence="6">Xylan 1,4-beta-xylosidase</fullName>
    </submittedName>
</protein>
<evidence type="ECO:0000313" key="6">
    <source>
        <dbReference type="EMBL" id="MBH1940694.1"/>
    </source>
</evidence>
<keyword evidence="2" id="KW-0378">Hydrolase</keyword>
<keyword evidence="7" id="KW-1185">Reference proteome</keyword>
<evidence type="ECO:0000256" key="2">
    <source>
        <dbReference type="ARBA" id="ARBA00022801"/>
    </source>
</evidence>
<dbReference type="Pfam" id="PF01229">
    <property type="entry name" value="Glyco_hydro_39"/>
    <property type="match status" value="1"/>
</dbReference>
<gene>
    <name evidence="6" type="ORF">I5677_07325</name>
</gene>
<dbReference type="PRINTS" id="PR00745">
    <property type="entry name" value="GLHYDRLASE39"/>
</dbReference>
<dbReference type="InterPro" id="IPR049165">
    <property type="entry name" value="GH39_as"/>
</dbReference>
<dbReference type="Gene3D" id="2.60.40.1500">
    <property type="entry name" value="Glycosyl hydrolase domain, family 39"/>
    <property type="match status" value="1"/>
</dbReference>
<dbReference type="PANTHER" id="PTHR12631:SF10">
    <property type="entry name" value="BETA-XYLOSIDASE-LIKE PROTEIN-RELATED"/>
    <property type="match status" value="1"/>
</dbReference>
<accession>A0A8J7H218</accession>
<reference evidence="6" key="1">
    <citation type="submission" date="2020-12" db="EMBL/GenBank/DDBJ databases">
        <title>M. sibirica DSM 26468T genome.</title>
        <authorList>
            <person name="Thieme N."/>
            <person name="Rettenmaier R."/>
            <person name="Zverlov V."/>
            <person name="Liebl W."/>
        </authorList>
    </citation>
    <scope>NUCLEOTIDE SEQUENCE</scope>
    <source>
        <strain evidence="6">DSM 26468</strain>
    </source>
</reference>
<dbReference type="Proteomes" id="UP000623269">
    <property type="component" value="Unassembled WGS sequence"/>
</dbReference>
<dbReference type="SUPFAM" id="SSF51011">
    <property type="entry name" value="Glycosyl hydrolase domain"/>
    <property type="match status" value="1"/>
</dbReference>
<comment type="caution">
    <text evidence="6">The sequence shown here is derived from an EMBL/GenBank/DDBJ whole genome shotgun (WGS) entry which is preliminary data.</text>
</comment>
<feature type="active site" description="Proton donor" evidence="4">
    <location>
        <position position="163"/>
    </location>
</feature>
<organism evidence="6 7">
    <name type="scientific">Mobilitalea sibirica</name>
    <dbReference type="NCBI Taxonomy" id="1462919"/>
    <lineage>
        <taxon>Bacteria</taxon>
        <taxon>Bacillati</taxon>
        <taxon>Bacillota</taxon>
        <taxon>Clostridia</taxon>
        <taxon>Lachnospirales</taxon>
        <taxon>Lachnospiraceae</taxon>
        <taxon>Mobilitalea</taxon>
    </lineage>
</organism>
<dbReference type="PANTHER" id="PTHR12631">
    <property type="entry name" value="ALPHA-L-IDURONIDASE"/>
    <property type="match status" value="1"/>
</dbReference>
<evidence type="ECO:0000256" key="1">
    <source>
        <dbReference type="ARBA" id="ARBA00008875"/>
    </source>
</evidence>
<dbReference type="InterPro" id="IPR051923">
    <property type="entry name" value="Glycosyl_Hydrolase_39"/>
</dbReference>
<dbReference type="RefSeq" id="WP_197660922.1">
    <property type="nucleotide sequence ID" value="NZ_JAEAGR010000006.1"/>
</dbReference>
<dbReference type="Gene3D" id="3.20.20.80">
    <property type="entry name" value="Glycosidases"/>
    <property type="match status" value="1"/>
</dbReference>
<comment type="similarity">
    <text evidence="1">Belongs to the glycosyl hydrolase 39 family.</text>
</comment>
<evidence type="ECO:0000256" key="3">
    <source>
        <dbReference type="ARBA" id="ARBA00023295"/>
    </source>
</evidence>
<dbReference type="InterPro" id="IPR049166">
    <property type="entry name" value="GH39_cat"/>
</dbReference>
<dbReference type="EMBL" id="JAEAGR010000006">
    <property type="protein sequence ID" value="MBH1940694.1"/>
    <property type="molecule type" value="Genomic_DNA"/>
</dbReference>
<feature type="domain" description="Glycosyl hydrolases family 39 N-terminal catalytic" evidence="5">
    <location>
        <begin position="5"/>
        <end position="463"/>
    </location>
</feature>
<sequence>MINKIKCNIAKDTSFPFNNNASFCIGTGRMGLALQKAYHDQLKMVQDEIGFSHIRGHGLFCDDMAIYQQYEENGVVKTEYNFTYLDMVIDDYISLGLKPFVELGFMPHKMASDTQTVFYWKGNVTPPKDYEKWANLIKATLLHWIDRYGLEEVITWPFEVWNEPNLTSFWKNADMQEYFKLYEISAKAVKEVDSRIRIGGPAICGVDDERWLKEFLSYCSKNKLPLDIVTRHAYATELPDRVGHYDYQKLRAPEVFLDELKISREIIDSFPEYKGMEMHITEFNTSYTPKNPIHDTNLNAAYTARLLSEMGDTCASYSYWTFGDIFEEQGVAFTPFSGCFGLVANGMIPKPTFWTFSFFKQLTGSCIARDKNYILTKDENDVIRGIVWNPVEEIHGEADIDLSFQLPLDNGKYVIISKLVDENTCNPLKTWLDIGSPNYPSEKELALIKSCANPLTSTQRKTISDKKLDLSFLLKRNALLYFEVKKIHPQVDRGFQPERIQGAHKLETK</sequence>
<dbReference type="SUPFAM" id="SSF51445">
    <property type="entry name" value="(Trans)glycosidases"/>
    <property type="match status" value="1"/>
</dbReference>
<dbReference type="PROSITE" id="PS01027">
    <property type="entry name" value="GLYCOSYL_HYDROL_F39"/>
    <property type="match status" value="1"/>
</dbReference>
<proteinExistence type="inferred from homology"/>
<dbReference type="InterPro" id="IPR000514">
    <property type="entry name" value="Glyco_hydro_39"/>
</dbReference>
<dbReference type="GO" id="GO:0005975">
    <property type="term" value="P:carbohydrate metabolic process"/>
    <property type="evidence" value="ECO:0007669"/>
    <property type="project" value="InterPro"/>
</dbReference>
<dbReference type="AlphaFoldDB" id="A0A8J7H218"/>
<keyword evidence="3" id="KW-0326">Glycosidase</keyword>
<evidence type="ECO:0000259" key="5">
    <source>
        <dbReference type="Pfam" id="PF01229"/>
    </source>
</evidence>
<evidence type="ECO:0000256" key="4">
    <source>
        <dbReference type="PIRSR" id="PIRSR600514-1"/>
    </source>
</evidence>